<accession>F8AY71</accession>
<reference evidence="1 2" key="1">
    <citation type="submission" date="2011-05" db="EMBL/GenBank/DDBJ databases">
        <title>Complete sequence of chromosome of Frankia symbiont of Datisca glomerata.</title>
        <authorList>
            <consortium name="US DOE Joint Genome Institute"/>
            <person name="Lucas S."/>
            <person name="Han J."/>
            <person name="Lapidus A."/>
            <person name="Cheng J.-F."/>
            <person name="Goodwin L."/>
            <person name="Pitluck S."/>
            <person name="Peters L."/>
            <person name="Mikhailova N."/>
            <person name="Chertkov O."/>
            <person name="Teshima H."/>
            <person name="Han C."/>
            <person name="Tapia R."/>
            <person name="Land M."/>
            <person name="Hauser L."/>
            <person name="Kyrpides N."/>
            <person name="Ivanova N."/>
            <person name="Pagani I."/>
            <person name="Berry A."/>
            <person name="Pawlowski K."/>
            <person name="Persson T."/>
            <person name="Vanden Heuvel B."/>
            <person name="Benson D."/>
            <person name="Woyke T."/>
        </authorList>
    </citation>
    <scope>NUCLEOTIDE SEQUENCE [LARGE SCALE GENOMIC DNA]</scope>
    <source>
        <strain evidence="2">4085684</strain>
    </source>
</reference>
<dbReference type="Proteomes" id="UP000001549">
    <property type="component" value="Chromosome"/>
</dbReference>
<dbReference type="EMBL" id="CP002801">
    <property type="protein sequence ID" value="AEH09501.1"/>
    <property type="molecule type" value="Genomic_DNA"/>
</dbReference>
<dbReference type="HOGENOM" id="CLU_3007686_0_0_11"/>
<dbReference type="AlphaFoldDB" id="F8AY71"/>
<dbReference type="STRING" id="656024.FsymDg_2078"/>
<evidence type="ECO:0000313" key="2">
    <source>
        <dbReference type="Proteomes" id="UP000001549"/>
    </source>
</evidence>
<gene>
    <name evidence="1" type="ordered locus">FsymDg_2078</name>
</gene>
<dbReference type="KEGG" id="fsy:FsymDg_2078"/>
<proteinExistence type="predicted"/>
<evidence type="ECO:0000313" key="1">
    <source>
        <dbReference type="EMBL" id="AEH09501.1"/>
    </source>
</evidence>
<sequence>MAVLVPQIGVTAACAAVGRSRSTYYRRYRESSCPSQQLPGEGWRVTAADESVTQGI</sequence>
<name>F8AY71_9ACTN</name>
<protein>
    <submittedName>
        <fullName evidence="1">Uncharacterized protein</fullName>
    </submittedName>
</protein>
<keyword evidence="2" id="KW-1185">Reference proteome</keyword>
<organism evidence="1 2">
    <name type="scientific">Candidatus Protofrankia datiscae</name>
    <dbReference type="NCBI Taxonomy" id="2716812"/>
    <lineage>
        <taxon>Bacteria</taxon>
        <taxon>Bacillati</taxon>
        <taxon>Actinomycetota</taxon>
        <taxon>Actinomycetes</taxon>
        <taxon>Frankiales</taxon>
        <taxon>Frankiaceae</taxon>
        <taxon>Protofrankia</taxon>
    </lineage>
</organism>